<name>A0A2A2CY98_9ACTN</name>
<evidence type="ECO:0000313" key="1">
    <source>
        <dbReference type="EMBL" id="PAU44241.1"/>
    </source>
</evidence>
<dbReference type="AlphaFoldDB" id="A0A2A2CY98"/>
<dbReference type="EMBL" id="NSJV01000694">
    <property type="protein sequence ID" value="PAU44241.1"/>
    <property type="molecule type" value="Genomic_DNA"/>
</dbReference>
<dbReference type="Proteomes" id="UP000218944">
    <property type="component" value="Unassembled WGS sequence"/>
</dbReference>
<reference evidence="1 2" key="1">
    <citation type="submission" date="2017-08" db="EMBL/GenBank/DDBJ databases">
        <title>Genome sequence of Streptomyces albireticuli NRRL B-1670.</title>
        <authorList>
            <person name="Graham D.E."/>
            <person name="Mahan K.M."/>
            <person name="Klingeman D.M."/>
            <person name="Hettich R.L."/>
            <person name="Parry R.J."/>
            <person name="Spain J.C."/>
        </authorList>
    </citation>
    <scope>NUCLEOTIDE SEQUENCE [LARGE SCALE GENOMIC DNA]</scope>
    <source>
        <strain evidence="1 2">NRRL B-1670</strain>
    </source>
</reference>
<gene>
    <name evidence="1" type="ORF">CK936_35935</name>
</gene>
<organism evidence="1 2">
    <name type="scientific">Streptomyces albireticuli</name>
    <dbReference type="NCBI Taxonomy" id="1940"/>
    <lineage>
        <taxon>Bacteria</taxon>
        <taxon>Bacillati</taxon>
        <taxon>Actinomycetota</taxon>
        <taxon>Actinomycetes</taxon>
        <taxon>Kitasatosporales</taxon>
        <taxon>Streptomycetaceae</taxon>
        <taxon>Streptomyces</taxon>
    </lineage>
</organism>
<sequence>MTVAAESGGEIAKCEGCDRIVLWLDGLTPCEKCEKPVSVLLAAPVRRGRSTALVVMGGSVPTDAESPRLRRK</sequence>
<proteinExistence type="predicted"/>
<keyword evidence="2" id="KW-1185">Reference proteome</keyword>
<accession>A0A2A2CY98</accession>
<evidence type="ECO:0000313" key="2">
    <source>
        <dbReference type="Proteomes" id="UP000218944"/>
    </source>
</evidence>
<comment type="caution">
    <text evidence="1">The sequence shown here is derived from an EMBL/GenBank/DDBJ whole genome shotgun (WGS) entry which is preliminary data.</text>
</comment>
<protein>
    <submittedName>
        <fullName evidence="1">Uncharacterized protein</fullName>
    </submittedName>
</protein>